<dbReference type="Pfam" id="PF10272">
    <property type="entry name" value="Tmpp129"/>
    <property type="match status" value="1"/>
</dbReference>
<sequence length="411" mass="46514">MEDVIPLGELVLRPENGIRETGQGQNQQVWNRVWLVVWERERELIDWSASLEQSLAGIERVYRLVNKLGTGSGQLVWNERVVDDELMATCFVYPPSEFVSAGFTVQCLFSSYLLGVCCINHNDLLSVWTGSPAWNMFVVVSLLLPLCAGILVAYWGRDRWKSHPIARTLSAFSSQSNPPSWVLVAAEINIEFRRIDKFCVETNSMVRLIATDNWLLKVMPYNIEFARQDDSTLILSSCDNHSMSPSGPGGAQFLNIEVKSFVPNTRSFNIRLNALDFKDLQDKVNRPINVLQNITFHRTLTDRFLDAFKEQVVQNVPHEPSQVPELCIGCMAATSNVKLVKLCVSDNSVGDDPCTRCDCRPMWCIDCMAKFASRQDQAHPETWLGSKCTCPMCRSRFCVLDVCQLRPFNTS</sequence>
<keyword evidence="4 6" id="KW-1133">Transmembrane helix</keyword>
<dbReference type="GO" id="GO:0016567">
    <property type="term" value="P:protein ubiquitination"/>
    <property type="evidence" value="ECO:0007669"/>
    <property type="project" value="InterPro"/>
</dbReference>
<dbReference type="GO" id="GO:0005783">
    <property type="term" value="C:endoplasmic reticulum"/>
    <property type="evidence" value="ECO:0007669"/>
    <property type="project" value="TreeGrafter"/>
</dbReference>
<protein>
    <recommendedName>
        <fullName evidence="8">Transmembrane protein 129</fullName>
    </recommendedName>
</protein>
<comment type="similarity">
    <text evidence="2">Belongs to the TMEM129 family.</text>
</comment>
<keyword evidence="5 6" id="KW-0472">Membrane</keyword>
<proteinExistence type="inferred from homology"/>
<name>A0A7R8VU67_TIMDO</name>
<evidence type="ECO:0000256" key="3">
    <source>
        <dbReference type="ARBA" id="ARBA00022692"/>
    </source>
</evidence>
<comment type="subcellular location">
    <subcellularLocation>
        <location evidence="1">Membrane</location>
        <topology evidence="1">Multi-pass membrane protein</topology>
    </subcellularLocation>
</comment>
<evidence type="ECO:0000256" key="2">
    <source>
        <dbReference type="ARBA" id="ARBA00007332"/>
    </source>
</evidence>
<evidence type="ECO:0008006" key="8">
    <source>
        <dbReference type="Google" id="ProtNLM"/>
    </source>
</evidence>
<dbReference type="AlphaFoldDB" id="A0A7R8VU67"/>
<dbReference type="InterPro" id="IPR018801">
    <property type="entry name" value="TM129"/>
</dbReference>
<dbReference type="GO" id="GO:0016020">
    <property type="term" value="C:membrane"/>
    <property type="evidence" value="ECO:0007669"/>
    <property type="project" value="UniProtKB-SubCell"/>
</dbReference>
<organism evidence="7">
    <name type="scientific">Timema douglasi</name>
    <name type="common">Walking stick</name>
    <dbReference type="NCBI Taxonomy" id="61478"/>
    <lineage>
        <taxon>Eukaryota</taxon>
        <taxon>Metazoa</taxon>
        <taxon>Ecdysozoa</taxon>
        <taxon>Arthropoda</taxon>
        <taxon>Hexapoda</taxon>
        <taxon>Insecta</taxon>
        <taxon>Pterygota</taxon>
        <taxon>Neoptera</taxon>
        <taxon>Polyneoptera</taxon>
        <taxon>Phasmatodea</taxon>
        <taxon>Timematodea</taxon>
        <taxon>Timematoidea</taxon>
        <taxon>Timematidae</taxon>
        <taxon>Timema</taxon>
    </lineage>
</organism>
<dbReference type="PANTHER" id="PTHR31322:SF2">
    <property type="entry name" value="E3 UBIQUITIN-PROTEIN LIGASE TM129"/>
    <property type="match status" value="1"/>
</dbReference>
<feature type="transmembrane region" description="Helical" evidence="6">
    <location>
        <begin position="133"/>
        <end position="155"/>
    </location>
</feature>
<evidence type="ECO:0000256" key="5">
    <source>
        <dbReference type="ARBA" id="ARBA00023136"/>
    </source>
</evidence>
<dbReference type="EMBL" id="OA573651">
    <property type="protein sequence ID" value="CAD7204976.1"/>
    <property type="molecule type" value="Genomic_DNA"/>
</dbReference>
<gene>
    <name evidence="7" type="ORF">TDIB3V08_LOCUS11131</name>
</gene>
<dbReference type="PANTHER" id="PTHR31322">
    <property type="entry name" value="E3 UBIQUITIN-PROTEIN LIGASE TM129"/>
    <property type="match status" value="1"/>
</dbReference>
<keyword evidence="3 6" id="KW-0812">Transmembrane</keyword>
<evidence type="ECO:0000256" key="1">
    <source>
        <dbReference type="ARBA" id="ARBA00004141"/>
    </source>
</evidence>
<evidence type="ECO:0000313" key="7">
    <source>
        <dbReference type="EMBL" id="CAD7204976.1"/>
    </source>
</evidence>
<evidence type="ECO:0000256" key="6">
    <source>
        <dbReference type="SAM" id="Phobius"/>
    </source>
</evidence>
<evidence type="ECO:0000256" key="4">
    <source>
        <dbReference type="ARBA" id="ARBA00022989"/>
    </source>
</evidence>
<dbReference type="GO" id="GO:0061630">
    <property type="term" value="F:ubiquitin protein ligase activity"/>
    <property type="evidence" value="ECO:0007669"/>
    <property type="project" value="InterPro"/>
</dbReference>
<reference evidence="7" key="1">
    <citation type="submission" date="2020-11" db="EMBL/GenBank/DDBJ databases">
        <authorList>
            <person name="Tran Van P."/>
        </authorList>
    </citation>
    <scope>NUCLEOTIDE SEQUENCE</scope>
</reference>
<accession>A0A7R8VU67</accession>